<evidence type="ECO:0000313" key="5">
    <source>
        <dbReference type="Proteomes" id="UP000552954"/>
    </source>
</evidence>
<gene>
    <name evidence="4" type="ORF">HK415_18575</name>
</gene>
<feature type="active site" description="Charge relay system" evidence="2">
    <location>
        <position position="176"/>
    </location>
</feature>
<dbReference type="RefSeq" id="WP_171561849.1">
    <property type="nucleotide sequence ID" value="NZ_JABFCS010000001.1"/>
</dbReference>
<keyword evidence="5" id="KW-1185">Reference proteome</keyword>
<dbReference type="PIRSF" id="PIRSF029681">
    <property type="entry name" value="PagL"/>
    <property type="match status" value="1"/>
</dbReference>
<dbReference type="EMBL" id="JABFCS010000001">
    <property type="protein sequence ID" value="NNU44729.1"/>
    <property type="molecule type" value="Genomic_DNA"/>
</dbReference>
<comment type="subcellular location">
    <subcellularLocation>
        <location evidence="1">Cell outer membrane</location>
        <topology evidence="1">Multi-pass membrane protein</topology>
    </subcellularLocation>
</comment>
<keyword evidence="1 4" id="KW-0378">Hydrolase</keyword>
<name>A0A849KS85_9BURK</name>
<evidence type="ECO:0000256" key="3">
    <source>
        <dbReference type="PIRSR" id="PIRSR029681-2"/>
    </source>
</evidence>
<dbReference type="Proteomes" id="UP000552954">
    <property type="component" value="Unassembled WGS sequence"/>
</dbReference>
<protein>
    <recommendedName>
        <fullName evidence="1">Lipid A deacylase</fullName>
        <ecNumber evidence="1">3.1.1.77</ecNumber>
    </recommendedName>
    <alternativeName>
        <fullName evidence="1">LPS 3-O-deacylase</fullName>
    </alternativeName>
    <alternativeName>
        <fullName evidence="1">Outer membrane enzyme</fullName>
    </alternativeName>
</protein>
<reference evidence="4 5" key="1">
    <citation type="submission" date="2020-05" db="EMBL/GenBank/DDBJ databases">
        <authorList>
            <person name="Khan S.A."/>
            <person name="Jeon C.O."/>
            <person name="Chun B.H."/>
        </authorList>
    </citation>
    <scope>NUCLEOTIDE SEQUENCE [LARGE SCALE GENOMIC DNA]</scope>
    <source>
        <strain evidence="4 5">B156</strain>
    </source>
</reference>
<feature type="site" description="Critical for activity" evidence="3">
    <location>
        <position position="177"/>
    </location>
</feature>
<feature type="active site" description="Charge relay system" evidence="2">
    <location>
        <position position="188"/>
    </location>
</feature>
<comment type="subunit">
    <text evidence="1">Homodimer.</text>
</comment>
<evidence type="ECO:0000256" key="1">
    <source>
        <dbReference type="PIRNR" id="PIRNR029681"/>
    </source>
</evidence>
<proteinExistence type="inferred from homology"/>
<sequence>MPTPSPTLTGHENDEEQAPRPLLAAAVLAAASLPSHALDLRPDAVSVQAGPGTHGSRIAGVGVIWDWDFERMRRKAELTAHTEVMVNHWDARESGGSRQSITQLVVLPSLRMRLERGASPWFIELGIGASWMDRLFVTPEKSFSTRWNFFDMMGVGHSFGGSNGGHEIGVRWVHVSNAGIRHPNPGQDFIQLRYVKRL</sequence>
<organism evidence="4 5">
    <name type="scientific">Ramlibacter montanisoli</name>
    <dbReference type="NCBI Taxonomy" id="2732512"/>
    <lineage>
        <taxon>Bacteria</taxon>
        <taxon>Pseudomonadati</taxon>
        <taxon>Pseudomonadota</taxon>
        <taxon>Betaproteobacteria</taxon>
        <taxon>Burkholderiales</taxon>
        <taxon>Comamonadaceae</taxon>
        <taxon>Ramlibacter</taxon>
    </lineage>
</organism>
<dbReference type="EC" id="3.1.1.77" evidence="1"/>
<dbReference type="Gene3D" id="2.40.160.20">
    <property type="match status" value="1"/>
</dbReference>
<accession>A0A849KS85</accession>
<comment type="catalytic activity">
    <reaction evidence="1">
        <text>a 3-(acyloxy)acyl derivative of bacterial toxin + H2O = a 3-hydroxyacyl derivative of bacterial toxin + a fatty acid + H(+)</text>
        <dbReference type="Rhea" id="RHEA:12032"/>
        <dbReference type="ChEBI" id="CHEBI:15377"/>
        <dbReference type="ChEBI" id="CHEBI:15378"/>
        <dbReference type="ChEBI" id="CHEBI:28868"/>
        <dbReference type="ChEBI" id="CHEBI:136853"/>
        <dbReference type="ChEBI" id="CHEBI:140675"/>
        <dbReference type="EC" id="3.1.1.77"/>
    </reaction>
</comment>
<keyword evidence="1" id="KW-0472">Membrane</keyword>
<evidence type="ECO:0000256" key="2">
    <source>
        <dbReference type="PIRSR" id="PIRSR029681-1"/>
    </source>
</evidence>
<evidence type="ECO:0000313" key="4">
    <source>
        <dbReference type="EMBL" id="NNU44729.1"/>
    </source>
</evidence>
<comment type="caution">
    <text evidence="4">The sequence shown here is derived from an EMBL/GenBank/DDBJ whole genome shotgun (WGS) entry which is preliminary data.</text>
</comment>
<dbReference type="InterPro" id="IPR018550">
    <property type="entry name" value="Lipid-A_deacylase-rel"/>
</dbReference>
<dbReference type="Pfam" id="PF09411">
    <property type="entry name" value="PagL"/>
    <property type="match status" value="1"/>
</dbReference>
<reference evidence="4 5" key="2">
    <citation type="submission" date="2020-06" db="EMBL/GenBank/DDBJ databases">
        <title>Ramlibacter rhizophilus sp. nov., isolated from rhizosphere soil of national flower Mugunghwa from South Korea.</title>
        <authorList>
            <person name="Zheng-Fei Y."/>
            <person name="Huan T."/>
        </authorList>
    </citation>
    <scope>NUCLEOTIDE SEQUENCE [LARGE SCALE GENOMIC DNA]</scope>
    <source>
        <strain evidence="4 5">B156</strain>
    </source>
</reference>
<dbReference type="GO" id="GO:0009279">
    <property type="term" value="C:cell outer membrane"/>
    <property type="evidence" value="ECO:0007669"/>
    <property type="project" value="UniProtKB-SubCell"/>
</dbReference>
<dbReference type="AlphaFoldDB" id="A0A849KS85"/>
<keyword evidence="1" id="KW-0998">Cell outer membrane</keyword>
<comment type="function">
    <text evidence="1">Has lipid A 3-O-deacylase activity. Hydrolyzes the ester bond at the 3 position of lipid A, a bioactive component of lipopolysaccharide (LPS), thereby releasing the primary fatty acyl moiety.</text>
</comment>
<feature type="active site" description="Charge relay system" evidence="2">
    <location>
        <position position="174"/>
    </location>
</feature>
<dbReference type="GO" id="GO:0050528">
    <property type="term" value="F:acyloxyacyl hydrolase activity"/>
    <property type="evidence" value="ECO:0007669"/>
    <property type="project" value="UniProtKB-EC"/>
</dbReference>
<comment type="similarity">
    <text evidence="1">Belongs to the PagL family.</text>
</comment>